<organism evidence="1 2">
    <name type="scientific">Paragemmobacter ruber</name>
    <dbReference type="NCBI Taxonomy" id="1985673"/>
    <lineage>
        <taxon>Bacteria</taxon>
        <taxon>Pseudomonadati</taxon>
        <taxon>Pseudomonadota</taxon>
        <taxon>Alphaproteobacteria</taxon>
        <taxon>Rhodobacterales</taxon>
        <taxon>Paracoccaceae</taxon>
        <taxon>Paragemmobacter</taxon>
    </lineage>
</organism>
<dbReference type="RefSeq" id="WP_161765915.1">
    <property type="nucleotide sequence ID" value="NZ_JAAATW010000001.1"/>
</dbReference>
<proteinExistence type="predicted"/>
<dbReference type="EMBL" id="JAAATW010000001">
    <property type="protein sequence ID" value="NBE06960.1"/>
    <property type="molecule type" value="Genomic_DNA"/>
</dbReference>
<evidence type="ECO:0000313" key="1">
    <source>
        <dbReference type="EMBL" id="NBE06960.1"/>
    </source>
</evidence>
<name>A0ABW9Y372_9RHOB</name>
<gene>
    <name evidence="1" type="ORF">GU920_05400</name>
</gene>
<comment type="caution">
    <text evidence="1">The sequence shown here is derived from an EMBL/GenBank/DDBJ whole genome shotgun (WGS) entry which is preliminary data.</text>
</comment>
<sequence length="112" mass="12085">MPNVKLYVDDGVFRDRPSTVDALLPRLRDLICSGLGVTTEACHIVALVVRSLPGQTPVNIELCLLHKPGRTRAALELLCGDLRDLAARALDAPAAVRCTLAEPENYIVIRAG</sequence>
<accession>A0ABW9Y372</accession>
<protein>
    <recommendedName>
        <fullName evidence="3">5-carboxymethyl-2-hydroxymuconate isomerase</fullName>
    </recommendedName>
</protein>
<evidence type="ECO:0008006" key="3">
    <source>
        <dbReference type="Google" id="ProtNLM"/>
    </source>
</evidence>
<evidence type="ECO:0000313" key="2">
    <source>
        <dbReference type="Proteomes" id="UP001517376"/>
    </source>
</evidence>
<reference evidence="2" key="1">
    <citation type="submission" date="2020-01" db="EMBL/GenBank/DDBJ databases">
        <title>Sphingomonas sp. strain CSW-10.</title>
        <authorList>
            <person name="Chen W.-M."/>
        </authorList>
    </citation>
    <scope>NUCLEOTIDE SEQUENCE [LARGE SCALE GENOMIC DNA]</scope>
    <source>
        <strain evidence="2">CCP-1</strain>
    </source>
</reference>
<keyword evidence="2" id="KW-1185">Reference proteome</keyword>
<dbReference type="Proteomes" id="UP001517376">
    <property type="component" value="Unassembled WGS sequence"/>
</dbReference>